<comment type="catalytic activity">
    <reaction evidence="10 11">
        <text>L-histidinol phosphate + 2-oxoglutarate = 3-(imidazol-4-yl)-2-oxopropyl phosphate + L-glutamate</text>
        <dbReference type="Rhea" id="RHEA:23744"/>
        <dbReference type="ChEBI" id="CHEBI:16810"/>
        <dbReference type="ChEBI" id="CHEBI:29985"/>
        <dbReference type="ChEBI" id="CHEBI:57766"/>
        <dbReference type="ChEBI" id="CHEBI:57980"/>
        <dbReference type="EC" id="2.6.1.9"/>
    </reaction>
</comment>
<comment type="pathway">
    <text evidence="2 11">Amino-acid biosynthesis; L-histidine biosynthesis; L-histidine from 5-phospho-alpha-D-ribose 1-diphosphate: step 7/9.</text>
</comment>
<evidence type="ECO:0000259" key="12">
    <source>
        <dbReference type="Pfam" id="PF00155"/>
    </source>
</evidence>
<comment type="cofactor">
    <cofactor evidence="1 11">
        <name>pyridoxal 5'-phosphate</name>
        <dbReference type="ChEBI" id="CHEBI:597326"/>
    </cofactor>
</comment>
<evidence type="ECO:0000256" key="10">
    <source>
        <dbReference type="ARBA" id="ARBA00047481"/>
    </source>
</evidence>
<evidence type="ECO:0000256" key="1">
    <source>
        <dbReference type="ARBA" id="ARBA00001933"/>
    </source>
</evidence>
<comment type="subunit">
    <text evidence="4 11">Homodimer.</text>
</comment>
<dbReference type="NCBIfam" id="TIGR01141">
    <property type="entry name" value="hisC"/>
    <property type="match status" value="1"/>
</dbReference>
<accession>A0ABV7FSR8</accession>
<dbReference type="InterPro" id="IPR015422">
    <property type="entry name" value="PyrdxlP-dep_Trfase_small"/>
</dbReference>
<sequence>MSNTWLSNITNDYVRKLTPYQSARRLFSSEGANGEQLWLNANEAPEASATEIDYTLFNRYPDCQPAGLLAAYAQYSGLKKSQIIATRGADEGIELVIRAFCQPGKSSVLICPPTYGMYAISAETFNVGVEKVPLNADFSLNVEAVNRYQDQVNVVFICSPNNPTGTEIPQCDIISVLEAYKDKGIVVVDEAYIEFSNQASQASLLATYSNLVILRTLSKAFALAGIRCGFALASEDIVTTLLKVIAPYPVPAPVEQIATKALSSEGLETTKSRVNTLNAELDRVTKTLVAIEGLSIVGGTAGNFVLFRHQHNSALMQYLVSQNLYIRDQSKQLLLDKCLRITVGTAHQNERLLSAISTFFSNDTYTADHSESRN</sequence>
<evidence type="ECO:0000256" key="4">
    <source>
        <dbReference type="ARBA" id="ARBA00011738"/>
    </source>
</evidence>
<dbReference type="Proteomes" id="UP001595478">
    <property type="component" value="Unassembled WGS sequence"/>
</dbReference>
<comment type="caution">
    <text evidence="13">The sequence shown here is derived from an EMBL/GenBank/DDBJ whole genome shotgun (WGS) entry which is preliminary data.</text>
</comment>
<dbReference type="InterPro" id="IPR001917">
    <property type="entry name" value="Aminotrans_II_pyridoxalP_BS"/>
</dbReference>
<feature type="domain" description="Aminotransferase class I/classII large" evidence="12">
    <location>
        <begin position="53"/>
        <end position="356"/>
    </location>
</feature>
<dbReference type="Gene3D" id="3.90.1150.10">
    <property type="entry name" value="Aspartate Aminotransferase, domain 1"/>
    <property type="match status" value="1"/>
</dbReference>
<evidence type="ECO:0000313" key="14">
    <source>
        <dbReference type="Proteomes" id="UP001595478"/>
    </source>
</evidence>
<dbReference type="SUPFAM" id="SSF53383">
    <property type="entry name" value="PLP-dependent transferases"/>
    <property type="match status" value="1"/>
</dbReference>
<keyword evidence="7 11" id="KW-0808">Transferase</keyword>
<dbReference type="RefSeq" id="WP_376921513.1">
    <property type="nucleotide sequence ID" value="NZ_JBHRSW010000050.1"/>
</dbReference>
<dbReference type="EC" id="2.6.1.9" evidence="11"/>
<dbReference type="Gene3D" id="3.40.640.10">
    <property type="entry name" value="Type I PLP-dependent aspartate aminotransferase-like (Major domain)"/>
    <property type="match status" value="1"/>
</dbReference>
<dbReference type="PANTHER" id="PTHR42885">
    <property type="entry name" value="HISTIDINOL-PHOSPHATE AMINOTRANSFERASE-RELATED"/>
    <property type="match status" value="1"/>
</dbReference>
<keyword evidence="14" id="KW-1185">Reference proteome</keyword>
<evidence type="ECO:0000256" key="3">
    <source>
        <dbReference type="ARBA" id="ARBA00007970"/>
    </source>
</evidence>
<dbReference type="GO" id="GO:0004400">
    <property type="term" value="F:histidinol-phosphate transaminase activity"/>
    <property type="evidence" value="ECO:0007669"/>
    <property type="project" value="UniProtKB-EC"/>
</dbReference>
<reference evidence="14" key="1">
    <citation type="journal article" date="2019" name="Int. J. Syst. Evol. Microbiol.">
        <title>The Global Catalogue of Microorganisms (GCM) 10K type strain sequencing project: providing services to taxonomists for standard genome sequencing and annotation.</title>
        <authorList>
            <consortium name="The Broad Institute Genomics Platform"/>
            <consortium name="The Broad Institute Genome Sequencing Center for Infectious Disease"/>
            <person name="Wu L."/>
            <person name="Ma J."/>
        </authorList>
    </citation>
    <scope>NUCLEOTIDE SEQUENCE [LARGE SCALE GENOMIC DNA]</scope>
    <source>
        <strain evidence="14">KCTC 52473</strain>
    </source>
</reference>
<dbReference type="CDD" id="cd00609">
    <property type="entry name" value="AAT_like"/>
    <property type="match status" value="1"/>
</dbReference>
<comment type="similarity">
    <text evidence="3 11">Belongs to the class-II pyridoxal-phosphate-dependent aminotransferase family. Histidinol-phosphate aminotransferase subfamily.</text>
</comment>
<evidence type="ECO:0000256" key="11">
    <source>
        <dbReference type="HAMAP-Rule" id="MF_01023"/>
    </source>
</evidence>
<gene>
    <name evidence="11 13" type="primary">hisC</name>
    <name evidence="13" type="ORF">ACFOHL_17375</name>
</gene>
<evidence type="ECO:0000256" key="9">
    <source>
        <dbReference type="ARBA" id="ARBA00023102"/>
    </source>
</evidence>
<proteinExistence type="inferred from homology"/>
<protein>
    <recommendedName>
        <fullName evidence="11">Histidinol-phosphate aminotransferase</fullName>
        <ecNumber evidence="11">2.6.1.9</ecNumber>
    </recommendedName>
    <alternativeName>
        <fullName evidence="11">Imidazole acetol-phosphate transaminase</fullName>
    </alternativeName>
</protein>
<organism evidence="13 14">
    <name type="scientific">Agaribacter flavus</name>
    <dbReference type="NCBI Taxonomy" id="1902781"/>
    <lineage>
        <taxon>Bacteria</taxon>
        <taxon>Pseudomonadati</taxon>
        <taxon>Pseudomonadota</taxon>
        <taxon>Gammaproteobacteria</taxon>
        <taxon>Alteromonadales</taxon>
        <taxon>Alteromonadaceae</taxon>
        <taxon>Agaribacter</taxon>
    </lineage>
</organism>
<evidence type="ECO:0000256" key="7">
    <source>
        <dbReference type="ARBA" id="ARBA00022679"/>
    </source>
</evidence>
<evidence type="ECO:0000256" key="8">
    <source>
        <dbReference type="ARBA" id="ARBA00022898"/>
    </source>
</evidence>
<evidence type="ECO:0000256" key="6">
    <source>
        <dbReference type="ARBA" id="ARBA00022605"/>
    </source>
</evidence>
<dbReference type="InterPro" id="IPR005861">
    <property type="entry name" value="HisP_aminotrans"/>
</dbReference>
<feature type="modified residue" description="N6-(pyridoxal phosphate)lysine" evidence="11">
    <location>
        <position position="219"/>
    </location>
</feature>
<dbReference type="HAMAP" id="MF_01023">
    <property type="entry name" value="HisC_aminotrans_2"/>
    <property type="match status" value="1"/>
</dbReference>
<dbReference type="Pfam" id="PF00155">
    <property type="entry name" value="Aminotran_1_2"/>
    <property type="match status" value="1"/>
</dbReference>
<name>A0ABV7FSR8_9ALTE</name>
<keyword evidence="9 11" id="KW-0368">Histidine biosynthesis</keyword>
<dbReference type="PROSITE" id="PS00599">
    <property type="entry name" value="AA_TRANSFER_CLASS_2"/>
    <property type="match status" value="1"/>
</dbReference>
<dbReference type="EMBL" id="JBHRSW010000050">
    <property type="protein sequence ID" value="MFC3123393.1"/>
    <property type="molecule type" value="Genomic_DNA"/>
</dbReference>
<dbReference type="InterPro" id="IPR015421">
    <property type="entry name" value="PyrdxlP-dep_Trfase_major"/>
</dbReference>
<keyword evidence="5 11" id="KW-0032">Aminotransferase</keyword>
<evidence type="ECO:0000256" key="5">
    <source>
        <dbReference type="ARBA" id="ARBA00022576"/>
    </source>
</evidence>
<evidence type="ECO:0000313" key="13">
    <source>
        <dbReference type="EMBL" id="MFC3123393.1"/>
    </source>
</evidence>
<dbReference type="InterPro" id="IPR004839">
    <property type="entry name" value="Aminotransferase_I/II_large"/>
</dbReference>
<keyword evidence="8 11" id="KW-0663">Pyridoxal phosphate</keyword>
<dbReference type="PANTHER" id="PTHR42885:SF2">
    <property type="entry name" value="HISTIDINOL-PHOSPHATE AMINOTRANSFERASE"/>
    <property type="match status" value="1"/>
</dbReference>
<evidence type="ECO:0000256" key="2">
    <source>
        <dbReference type="ARBA" id="ARBA00005011"/>
    </source>
</evidence>
<dbReference type="InterPro" id="IPR015424">
    <property type="entry name" value="PyrdxlP-dep_Trfase"/>
</dbReference>
<keyword evidence="6 11" id="KW-0028">Amino-acid biosynthesis</keyword>